<evidence type="ECO:0000313" key="1">
    <source>
        <dbReference type="EMBL" id="RUS31298.1"/>
    </source>
</evidence>
<reference evidence="1 2" key="1">
    <citation type="journal article" date="2018" name="New Phytol.">
        <title>Phylogenomics of Endogonaceae and evolution of mycorrhizas within Mucoromycota.</title>
        <authorList>
            <person name="Chang Y."/>
            <person name="Desiro A."/>
            <person name="Na H."/>
            <person name="Sandor L."/>
            <person name="Lipzen A."/>
            <person name="Clum A."/>
            <person name="Barry K."/>
            <person name="Grigoriev I.V."/>
            <person name="Martin F.M."/>
            <person name="Stajich J.E."/>
            <person name="Smith M.E."/>
            <person name="Bonito G."/>
            <person name="Spatafora J.W."/>
        </authorList>
    </citation>
    <scope>NUCLEOTIDE SEQUENCE [LARGE SCALE GENOMIC DNA]</scope>
    <source>
        <strain evidence="1 2">AD002</strain>
    </source>
</reference>
<organism evidence="1 2">
    <name type="scientific">Jimgerdemannia flammicorona</name>
    <dbReference type="NCBI Taxonomy" id="994334"/>
    <lineage>
        <taxon>Eukaryota</taxon>
        <taxon>Fungi</taxon>
        <taxon>Fungi incertae sedis</taxon>
        <taxon>Mucoromycota</taxon>
        <taxon>Mucoromycotina</taxon>
        <taxon>Endogonomycetes</taxon>
        <taxon>Endogonales</taxon>
        <taxon>Endogonaceae</taxon>
        <taxon>Jimgerdemannia</taxon>
    </lineage>
</organism>
<dbReference type="AlphaFoldDB" id="A0A433QNG6"/>
<sequence length="59" mass="6766">MANEQERKPEPQDFIFTDGLGYNLTQLSEFNNLAFQAYFVDMSTTAQAYEDLTIPVQLT</sequence>
<proteinExistence type="predicted"/>
<gene>
    <name evidence="1" type="ORF">BC938DRAFT_478092</name>
</gene>
<protein>
    <submittedName>
        <fullName evidence="1">Uncharacterized protein</fullName>
    </submittedName>
</protein>
<dbReference type="Proteomes" id="UP000274822">
    <property type="component" value="Unassembled WGS sequence"/>
</dbReference>
<comment type="caution">
    <text evidence="1">The sequence shown here is derived from an EMBL/GenBank/DDBJ whole genome shotgun (WGS) entry which is preliminary data.</text>
</comment>
<name>A0A433QNG6_9FUNG</name>
<keyword evidence="2" id="KW-1185">Reference proteome</keyword>
<dbReference type="EMBL" id="RBNJ01003090">
    <property type="protein sequence ID" value="RUS31298.1"/>
    <property type="molecule type" value="Genomic_DNA"/>
</dbReference>
<evidence type="ECO:0000313" key="2">
    <source>
        <dbReference type="Proteomes" id="UP000274822"/>
    </source>
</evidence>
<accession>A0A433QNG6</accession>